<comment type="similarity">
    <text evidence="3">Belongs to the TmcAL family.</text>
</comment>
<reference evidence="5 6" key="1">
    <citation type="submission" date="2023-07" db="EMBL/GenBank/DDBJ databases">
        <title>Genomic Encyclopedia of Type Strains, Phase IV (KMG-IV): sequencing the most valuable type-strain genomes for metagenomic binning, comparative biology and taxonomic classification.</title>
        <authorList>
            <person name="Goeker M."/>
        </authorList>
    </citation>
    <scope>NUCLEOTIDE SEQUENCE [LARGE SCALE GENOMIC DNA]</scope>
    <source>
        <strain evidence="5 6">DSM 12751</strain>
    </source>
</reference>
<comment type="caution">
    <text evidence="3">Lacks conserved residue(s) required for the propagation of feature annotation.</text>
</comment>
<keyword evidence="1 3" id="KW-0436">Ligase</keyword>
<dbReference type="PANTHER" id="PTHR37825:SF1">
    <property type="entry name" value="TRNA(MET) CYTIDINE ACETATE LIGASE"/>
    <property type="match status" value="1"/>
</dbReference>
<dbReference type="RefSeq" id="WP_307390394.1">
    <property type="nucleotide sequence ID" value="NZ_BAAADK010000018.1"/>
</dbReference>
<evidence type="ECO:0000256" key="2">
    <source>
        <dbReference type="ARBA" id="ARBA00022694"/>
    </source>
</evidence>
<dbReference type="PANTHER" id="PTHR37825">
    <property type="entry name" value="TRNA(MET) CYTIDINE ACETATE LIGASE"/>
    <property type="match status" value="1"/>
</dbReference>
<dbReference type="SUPFAM" id="SSF52374">
    <property type="entry name" value="Nucleotidylyl transferase"/>
    <property type="match status" value="1"/>
</dbReference>
<evidence type="ECO:0000313" key="5">
    <source>
        <dbReference type="EMBL" id="MDQ0164578.1"/>
    </source>
</evidence>
<evidence type="ECO:0000256" key="3">
    <source>
        <dbReference type="HAMAP-Rule" id="MF_01539"/>
    </source>
</evidence>
<comment type="catalytic activity">
    <reaction evidence="3">
        <text>cytidine(34) in elongator tRNA(Met) + acetate + ATP = N(4)-acetylcytidine(34) in elongator tRNA(Met) + AMP + diphosphate</text>
        <dbReference type="Rhea" id="RHEA:58144"/>
        <dbReference type="Rhea" id="RHEA-COMP:10693"/>
        <dbReference type="Rhea" id="RHEA-COMP:10694"/>
        <dbReference type="ChEBI" id="CHEBI:30089"/>
        <dbReference type="ChEBI" id="CHEBI:30616"/>
        <dbReference type="ChEBI" id="CHEBI:33019"/>
        <dbReference type="ChEBI" id="CHEBI:74900"/>
        <dbReference type="ChEBI" id="CHEBI:82748"/>
        <dbReference type="ChEBI" id="CHEBI:456215"/>
    </reaction>
</comment>
<dbReference type="InterPro" id="IPR008513">
    <property type="entry name" value="tRNA(Met)_cyd_acetate_ligase"/>
</dbReference>
<keyword evidence="2 3" id="KW-0819">tRNA processing</keyword>
<evidence type="ECO:0000256" key="4">
    <source>
        <dbReference type="SAM" id="MobiDB-lite"/>
    </source>
</evidence>
<keyword evidence="6" id="KW-1185">Reference proteome</keyword>
<evidence type="ECO:0000313" key="6">
    <source>
        <dbReference type="Proteomes" id="UP001235840"/>
    </source>
</evidence>
<accession>A0ABT9VUB2</accession>
<keyword evidence="3" id="KW-0963">Cytoplasm</keyword>
<comment type="function">
    <text evidence="3">Catalyzes the formation of N(4)-acetylcytidine (ac(4)C) at the wobble position of elongator tRNA(Met), using acetate and ATP as substrates. First activates an acetate ion to form acetyladenylate (Ac-AMP) and then transfers the acetyl group to tRNA to form ac(4)C34.</text>
</comment>
<keyword evidence="3" id="KW-0820">tRNA-binding</keyword>
<feature type="binding site" evidence="3">
    <location>
        <position position="102"/>
    </location>
    <ligand>
        <name>ATP</name>
        <dbReference type="ChEBI" id="CHEBI:30616"/>
    </ligand>
</feature>
<comment type="subcellular location">
    <subcellularLocation>
        <location evidence="3">Cytoplasm</location>
    </subcellularLocation>
</comment>
<keyword evidence="3" id="KW-0067">ATP-binding</keyword>
<dbReference type="InterPro" id="IPR014729">
    <property type="entry name" value="Rossmann-like_a/b/a_fold"/>
</dbReference>
<gene>
    <name evidence="3" type="primary">tmcAL</name>
    <name evidence="5" type="ORF">J2S11_000478</name>
</gene>
<keyword evidence="3" id="KW-0547">Nucleotide-binding</keyword>
<sequence>MSVVGLVVEYNPLHNGHYFHFEQAKKTTQADATVIVMSGNFLQRGEPALVDKWARTEMALRMGADLVLELPYVFATQHAQHFAFGAISILHQLPFVTHLCFGSEHGEINPFLNYAAKLVNEPLALKEKIRSEMKSGISYPQAYMTALEEMSLPNEDPAFLKQPNNILGLQYVVALKKLNSQIQPTTIKREKAGYNDTSFSDQHIASATSIRKAIFDAESPAWNLIRNYVPDFTFDILLREAEQGKGPISWESFAPQLFHTLLSQSPEQVKSLYEIEEGIEYRLRDKASVSLSIKELIEQTKTKRYTWNRIQRMLVHILHQFPKLSADQLKLMQGASYLRLLGYSTKGRELLNQSKKELQLPLISAIKKEHPAMLDWDIHSSRIYSQGFAKQSTENRNRELKQPPIAIK</sequence>
<name>A0ABT9VUB2_9BACI</name>
<dbReference type="Proteomes" id="UP001235840">
    <property type="component" value="Unassembled WGS sequence"/>
</dbReference>
<organism evidence="5 6">
    <name type="scientific">Caldalkalibacillus horti</name>
    <dbReference type="NCBI Taxonomy" id="77523"/>
    <lineage>
        <taxon>Bacteria</taxon>
        <taxon>Bacillati</taxon>
        <taxon>Bacillota</taxon>
        <taxon>Bacilli</taxon>
        <taxon>Bacillales</taxon>
        <taxon>Bacillaceae</taxon>
        <taxon>Caldalkalibacillus</taxon>
    </lineage>
</organism>
<dbReference type="NCBIfam" id="NF010191">
    <property type="entry name" value="PRK13670.1"/>
    <property type="match status" value="1"/>
</dbReference>
<evidence type="ECO:0000256" key="1">
    <source>
        <dbReference type="ARBA" id="ARBA00022598"/>
    </source>
</evidence>
<keyword evidence="3" id="KW-0694">RNA-binding</keyword>
<proteinExistence type="inferred from homology"/>
<dbReference type="HAMAP" id="MF_01539">
    <property type="entry name" value="TmcAL"/>
    <property type="match status" value="1"/>
</dbReference>
<protein>
    <recommendedName>
        <fullName evidence="3">tRNA(Met) cytidine acetate ligase</fullName>
        <ecNumber evidence="3">6.3.4.-</ecNumber>
    </recommendedName>
</protein>
<dbReference type="Pfam" id="PF05636">
    <property type="entry name" value="HIGH_NTase1"/>
    <property type="match status" value="1"/>
</dbReference>
<feature type="binding site" evidence="3">
    <location>
        <position position="189"/>
    </location>
    <ligand>
        <name>ATP</name>
        <dbReference type="ChEBI" id="CHEBI:30616"/>
    </ligand>
</feature>
<dbReference type="Gene3D" id="3.40.50.620">
    <property type="entry name" value="HUPs"/>
    <property type="match status" value="1"/>
</dbReference>
<feature type="region of interest" description="Disordered" evidence="4">
    <location>
        <begin position="389"/>
        <end position="408"/>
    </location>
</feature>
<dbReference type="EC" id="6.3.4.-" evidence="3"/>
<feature type="binding site" evidence="3">
    <location>
        <position position="164"/>
    </location>
    <ligand>
        <name>ATP</name>
        <dbReference type="ChEBI" id="CHEBI:30616"/>
    </ligand>
</feature>
<dbReference type="EMBL" id="JAUSTY010000002">
    <property type="protein sequence ID" value="MDQ0164578.1"/>
    <property type="molecule type" value="Genomic_DNA"/>
</dbReference>
<feature type="binding site" evidence="3">
    <location>
        <begin position="7"/>
        <end position="20"/>
    </location>
    <ligand>
        <name>ATP</name>
        <dbReference type="ChEBI" id="CHEBI:30616"/>
    </ligand>
</feature>
<comment type="caution">
    <text evidence="5">The sequence shown here is derived from an EMBL/GenBank/DDBJ whole genome shotgun (WGS) entry which is preliminary data.</text>
</comment>